<dbReference type="Proteomes" id="UP000001812">
    <property type="component" value="Chromosome II"/>
</dbReference>
<protein>
    <submittedName>
        <fullName evidence="1">Uncharacterized protein</fullName>
    </submittedName>
</protein>
<evidence type="ECO:0000313" key="1">
    <source>
        <dbReference type="EMBL" id="EET03018.1"/>
    </source>
</evidence>
<sequence length="64" mass="6763">MAPVSRPDARFDADRRPRVAAACLRRANERSNRRGRRAQLLASARAGEAASSRAASIASAASLA</sequence>
<dbReference type="AlphaFoldDB" id="A0A0E1VQD0"/>
<accession>A0A0E1VQD0</accession>
<organism evidence="1">
    <name type="scientific">Burkholderia pseudomallei 1710a</name>
    <dbReference type="NCBI Taxonomy" id="320371"/>
    <lineage>
        <taxon>Bacteria</taxon>
        <taxon>Pseudomonadati</taxon>
        <taxon>Pseudomonadota</taxon>
        <taxon>Betaproteobacteria</taxon>
        <taxon>Burkholderiales</taxon>
        <taxon>Burkholderiaceae</taxon>
        <taxon>Burkholderia</taxon>
        <taxon>pseudomallei group</taxon>
    </lineage>
</organism>
<proteinExistence type="predicted"/>
<gene>
    <name evidence="1" type="ORF">BURPS1710A_A1915</name>
</gene>
<name>A0A0E1VQD0_BURPE</name>
<dbReference type="HOGENOM" id="CLU_2859112_0_0_4"/>
<reference evidence="1" key="1">
    <citation type="submission" date="2009-05" db="EMBL/GenBank/DDBJ databases">
        <authorList>
            <person name="Harkins D.M."/>
            <person name="DeShazer D."/>
            <person name="Woods D.E."/>
            <person name="Brinkac L.M."/>
            <person name="Brown K.A."/>
            <person name="Hung G.C."/>
            <person name="Tuanyok A."/>
            <person name="Zhang B."/>
            <person name="Nierman W.C."/>
        </authorList>
    </citation>
    <scope>NUCLEOTIDE SEQUENCE [LARGE SCALE GENOMIC DNA]</scope>
    <source>
        <strain evidence="1">1710a</strain>
    </source>
</reference>
<dbReference type="EMBL" id="CM000833">
    <property type="protein sequence ID" value="EET03018.1"/>
    <property type="molecule type" value="Genomic_DNA"/>
</dbReference>